<evidence type="ECO:0000256" key="1">
    <source>
        <dbReference type="ARBA" id="ARBA00004651"/>
    </source>
</evidence>
<feature type="transmembrane region" description="Helical" evidence="9">
    <location>
        <begin position="350"/>
        <end position="369"/>
    </location>
</feature>
<keyword evidence="5 9" id="KW-0812">Transmembrane</keyword>
<evidence type="ECO:0000256" key="7">
    <source>
        <dbReference type="ARBA" id="ARBA00022989"/>
    </source>
</evidence>
<name>A0ABV5R4Z1_9ACTN</name>
<keyword evidence="7 9" id="KW-1133">Transmembrane helix</keyword>
<comment type="subcellular location">
    <subcellularLocation>
        <location evidence="1">Cell membrane</location>
        <topology evidence="1">Multi-pass membrane protein</topology>
    </subcellularLocation>
</comment>
<dbReference type="RefSeq" id="WP_345520212.1">
    <property type="nucleotide sequence ID" value="NZ_BAAAXD010000056.1"/>
</dbReference>
<organism evidence="11 12">
    <name type="scientific">Streptomyces yanii</name>
    <dbReference type="NCBI Taxonomy" id="78510"/>
    <lineage>
        <taxon>Bacteria</taxon>
        <taxon>Bacillati</taxon>
        <taxon>Actinomycetota</taxon>
        <taxon>Actinomycetes</taxon>
        <taxon>Kitasatosporales</taxon>
        <taxon>Streptomycetaceae</taxon>
        <taxon>Streptomyces</taxon>
    </lineage>
</organism>
<feature type="transmembrane region" description="Helical" evidence="9">
    <location>
        <begin position="69"/>
        <end position="92"/>
    </location>
</feature>
<keyword evidence="3" id="KW-0813">Transport</keyword>
<feature type="transmembrane region" description="Helical" evidence="9">
    <location>
        <begin position="325"/>
        <end position="344"/>
    </location>
</feature>
<feature type="transmembrane region" description="Helical" evidence="9">
    <location>
        <begin position="104"/>
        <end position="122"/>
    </location>
</feature>
<dbReference type="InterPro" id="IPR051084">
    <property type="entry name" value="H+-coupled_symporters"/>
</dbReference>
<dbReference type="SUPFAM" id="SSF103473">
    <property type="entry name" value="MFS general substrate transporter"/>
    <property type="match status" value="1"/>
</dbReference>
<evidence type="ECO:0000313" key="12">
    <source>
        <dbReference type="Proteomes" id="UP001589710"/>
    </source>
</evidence>
<feature type="transmembrane region" description="Helical" evidence="9">
    <location>
        <begin position="258"/>
        <end position="275"/>
    </location>
</feature>
<keyword evidence="12" id="KW-1185">Reference proteome</keyword>
<dbReference type="PROSITE" id="PS00216">
    <property type="entry name" value="SUGAR_TRANSPORT_1"/>
    <property type="match status" value="1"/>
</dbReference>
<dbReference type="PROSITE" id="PS00217">
    <property type="entry name" value="SUGAR_TRANSPORT_2"/>
    <property type="match status" value="1"/>
</dbReference>
<dbReference type="PANTHER" id="PTHR43528:SF1">
    <property type="entry name" value="ALPHA-KETOGLUTARATE PERMEASE"/>
    <property type="match status" value="1"/>
</dbReference>
<feature type="transmembrane region" description="Helical" evidence="9">
    <location>
        <begin position="170"/>
        <end position="192"/>
    </location>
</feature>
<evidence type="ECO:0000256" key="5">
    <source>
        <dbReference type="ARBA" id="ARBA00022692"/>
    </source>
</evidence>
<evidence type="ECO:0000256" key="4">
    <source>
        <dbReference type="ARBA" id="ARBA00022475"/>
    </source>
</evidence>
<evidence type="ECO:0000256" key="2">
    <source>
        <dbReference type="ARBA" id="ARBA00008240"/>
    </source>
</evidence>
<dbReference type="InterPro" id="IPR005829">
    <property type="entry name" value="Sugar_transporter_CS"/>
</dbReference>
<dbReference type="InterPro" id="IPR020846">
    <property type="entry name" value="MFS_dom"/>
</dbReference>
<keyword evidence="8 9" id="KW-0472">Membrane</keyword>
<keyword evidence="4" id="KW-1003">Cell membrane</keyword>
<protein>
    <submittedName>
        <fullName evidence="11">MFS transporter</fullName>
    </submittedName>
</protein>
<feature type="transmembrane region" description="Helical" evidence="9">
    <location>
        <begin position="204"/>
        <end position="223"/>
    </location>
</feature>
<dbReference type="InterPro" id="IPR011701">
    <property type="entry name" value="MFS"/>
</dbReference>
<feature type="transmembrane region" description="Helical" evidence="9">
    <location>
        <begin position="128"/>
        <end position="149"/>
    </location>
</feature>
<dbReference type="EMBL" id="JBHMCG010000052">
    <property type="protein sequence ID" value="MFB9572807.1"/>
    <property type="molecule type" value="Genomic_DNA"/>
</dbReference>
<feature type="transmembrane region" description="Helical" evidence="9">
    <location>
        <begin position="390"/>
        <end position="412"/>
    </location>
</feature>
<evidence type="ECO:0000313" key="11">
    <source>
        <dbReference type="EMBL" id="MFB9572807.1"/>
    </source>
</evidence>
<dbReference type="Gene3D" id="1.20.1250.20">
    <property type="entry name" value="MFS general substrate transporter like domains"/>
    <property type="match status" value="2"/>
</dbReference>
<reference evidence="11 12" key="1">
    <citation type="submission" date="2024-09" db="EMBL/GenBank/DDBJ databases">
        <authorList>
            <person name="Sun Q."/>
            <person name="Mori K."/>
        </authorList>
    </citation>
    <scope>NUCLEOTIDE SEQUENCE [LARGE SCALE GENOMIC DNA]</scope>
    <source>
        <strain evidence="11 12">JCM 3331</strain>
    </source>
</reference>
<gene>
    <name evidence="11" type="ORF">ACFFTL_10860</name>
</gene>
<sequence>MTTDSGAPVSPPLPATSAVPETANIRGVRRKVATATAIGNFVEWFDSGAYAIMSATIAGLFFPQYDKTAALLATWAVFAGGFIARPLGAAFFGRYGDRIGRNRMLALSVLCMSGSTLLIGLLPSYATLGIAAPVLLFLLRAMQGFSTGGEYTGASAFIMEYAPEGRRARYASVVPLTVGFASVAGALTGLLITSSLDEAALNSWGWRIPFLLAGPLGLIGLYLRSRIQDTPVFRALEKGDVVQEAPLREAWRVCRRQVLTLFGYSITNAVGYYLMSSYMIAYMSEEVGYTKSEAMLTSMVAMLAYSLACPLMAAASDRFGRKPMLLVACGGFTVATLPAFWLIGTGLTGAIAGTMVLAVLVAVIGTSNVPAMVEMFPGQLRASGSAIGYTAAYVLFGGTAPFVATGLVSLGGTPLAPGFYLMGLALVSVLVVLFSFRETMHLPLTRTTVYEK</sequence>
<evidence type="ECO:0000256" key="9">
    <source>
        <dbReference type="SAM" id="Phobius"/>
    </source>
</evidence>
<comment type="caution">
    <text evidence="11">The sequence shown here is derived from an EMBL/GenBank/DDBJ whole genome shotgun (WGS) entry which is preliminary data.</text>
</comment>
<keyword evidence="6" id="KW-0769">Symport</keyword>
<comment type="similarity">
    <text evidence="2">Belongs to the major facilitator superfamily. Metabolite:H+ Symporter (MHS) family (TC 2.A.1.6) family.</text>
</comment>
<evidence type="ECO:0000256" key="8">
    <source>
        <dbReference type="ARBA" id="ARBA00023136"/>
    </source>
</evidence>
<dbReference type="PANTHER" id="PTHR43528">
    <property type="entry name" value="ALPHA-KETOGLUTARATE PERMEASE"/>
    <property type="match status" value="1"/>
</dbReference>
<feature type="domain" description="Major facilitator superfamily (MFS) profile" evidence="10">
    <location>
        <begin position="32"/>
        <end position="440"/>
    </location>
</feature>
<evidence type="ECO:0000256" key="6">
    <source>
        <dbReference type="ARBA" id="ARBA00022847"/>
    </source>
</evidence>
<proteinExistence type="inferred from homology"/>
<feature type="transmembrane region" description="Helical" evidence="9">
    <location>
        <begin position="418"/>
        <end position="436"/>
    </location>
</feature>
<accession>A0ABV5R4Z1</accession>
<evidence type="ECO:0000259" key="10">
    <source>
        <dbReference type="PROSITE" id="PS50850"/>
    </source>
</evidence>
<evidence type="ECO:0000256" key="3">
    <source>
        <dbReference type="ARBA" id="ARBA00022448"/>
    </source>
</evidence>
<dbReference type="PROSITE" id="PS50850">
    <property type="entry name" value="MFS"/>
    <property type="match status" value="1"/>
</dbReference>
<dbReference type="InterPro" id="IPR036259">
    <property type="entry name" value="MFS_trans_sf"/>
</dbReference>
<dbReference type="Proteomes" id="UP001589710">
    <property type="component" value="Unassembled WGS sequence"/>
</dbReference>
<dbReference type="Pfam" id="PF07690">
    <property type="entry name" value="MFS_1"/>
    <property type="match status" value="1"/>
</dbReference>
<feature type="transmembrane region" description="Helical" evidence="9">
    <location>
        <begin position="295"/>
        <end position="313"/>
    </location>
</feature>